<reference evidence="2 5" key="2">
    <citation type="submission" date="2017-12" db="EMBL/GenBank/DDBJ databases">
        <title>Pharmacopeia of the Arctic Ocean.</title>
        <authorList>
            <person name="Collins E."/>
            <person name="Ducluzeau A.-L."/>
        </authorList>
    </citation>
    <scope>NUCLEOTIDE SEQUENCE [LARGE SCALE GENOMIC DNA]</scope>
    <source>
        <strain evidence="2 5">DSM 23325</strain>
    </source>
</reference>
<feature type="region of interest" description="Disordered" evidence="1">
    <location>
        <begin position="292"/>
        <end position="337"/>
    </location>
</feature>
<reference evidence="3" key="1">
    <citation type="submission" date="2016-10" db="EMBL/GenBank/DDBJ databases">
        <authorList>
            <person name="de Groot N.N."/>
        </authorList>
    </citation>
    <scope>NUCLEOTIDE SEQUENCE [LARGE SCALE GENOMIC DNA]</scope>
    <source>
        <strain evidence="3">CGMCC 1.10697</strain>
    </source>
</reference>
<evidence type="ECO:0000313" key="5">
    <source>
        <dbReference type="Proteomes" id="UP000233565"/>
    </source>
</evidence>
<dbReference type="Pfam" id="PF13704">
    <property type="entry name" value="Glyco_tranf_2_4"/>
    <property type="match status" value="1"/>
</dbReference>
<gene>
    <name evidence="2" type="ORF">CXG46_10500</name>
    <name evidence="3" type="ORF">SAMN05192575_1118</name>
</gene>
<protein>
    <submittedName>
        <fullName evidence="3">Glycosyl transferase family 2</fullName>
    </submittedName>
</protein>
<accession>A0A1I1AZ87</accession>
<dbReference type="Proteomes" id="UP000233565">
    <property type="component" value="Unassembled WGS sequence"/>
</dbReference>
<evidence type="ECO:0000313" key="2">
    <source>
        <dbReference type="EMBL" id="PKH40890.1"/>
    </source>
</evidence>
<evidence type="ECO:0000313" key="4">
    <source>
        <dbReference type="Proteomes" id="UP000199113"/>
    </source>
</evidence>
<dbReference type="OrthoDB" id="3766331at2"/>
<dbReference type="STRING" id="748909.SAMN05192575_1118"/>
<dbReference type="AlphaFoldDB" id="A0A1I1AZ87"/>
<dbReference type="Proteomes" id="UP000199113">
    <property type="component" value="Unassembled WGS sequence"/>
</dbReference>
<keyword evidence="5" id="KW-1185">Reference proteome</keyword>
<feature type="compositionally biased region" description="Basic and acidic residues" evidence="1">
    <location>
        <begin position="317"/>
        <end position="337"/>
    </location>
</feature>
<dbReference type="GO" id="GO:0016740">
    <property type="term" value="F:transferase activity"/>
    <property type="evidence" value="ECO:0007669"/>
    <property type="project" value="UniProtKB-KW"/>
</dbReference>
<dbReference type="RefSeq" id="WP_091200800.1">
    <property type="nucleotide sequence ID" value="NZ_FOKC01000011.1"/>
</dbReference>
<organism evidence="3 4">
    <name type="scientific">Nocardioides alpinus</name>
    <dbReference type="NCBI Taxonomy" id="748909"/>
    <lineage>
        <taxon>Bacteria</taxon>
        <taxon>Bacillati</taxon>
        <taxon>Actinomycetota</taxon>
        <taxon>Actinomycetes</taxon>
        <taxon>Propionibacteriales</taxon>
        <taxon>Nocardioidaceae</taxon>
        <taxon>Nocardioides</taxon>
    </lineage>
</organism>
<evidence type="ECO:0000256" key="1">
    <source>
        <dbReference type="SAM" id="MobiDB-lite"/>
    </source>
</evidence>
<dbReference type="EMBL" id="PJBV01000016">
    <property type="protein sequence ID" value="PKH40890.1"/>
    <property type="molecule type" value="Genomic_DNA"/>
</dbReference>
<sequence>MITTVSTVKDDVERLQRWIDRNLAAGVDRMVVFLDDRDDARTAAALNALPGVVAVDAAAWWGDEFPSKLNVRQRINANAALHVVRETDPRGWMFHIDGDEVLHLDREQLLALPEDTEAVRLAPLEALAQWEWPDDEVTLFKRLLSVEELNLLHLLGMLERPANDDYFRGHTSGKSGLRVSSDASLDIHRVVDDSRNPVSAHRASWLQVLHYESHTLDEFVRKWTNHTTSGHRLVARPERRRLASAMTAEGWAQWPAEIADDVRRRLFAATALDDRGGLERLGLLVAPVMPDGPAAPMPGDPHQEAIGAGLSALGGTDRTRFGLDAPDTREPTTPEQQ</sequence>
<evidence type="ECO:0000313" key="3">
    <source>
        <dbReference type="EMBL" id="SFB41680.1"/>
    </source>
</evidence>
<proteinExistence type="predicted"/>
<dbReference type="EMBL" id="FOKC01000011">
    <property type="protein sequence ID" value="SFB41680.1"/>
    <property type="molecule type" value="Genomic_DNA"/>
</dbReference>
<keyword evidence="3" id="KW-0808">Transferase</keyword>
<name>A0A1I1AZ87_9ACTN</name>